<evidence type="ECO:0000313" key="2">
    <source>
        <dbReference type="Proteomes" id="UP001259572"/>
    </source>
</evidence>
<dbReference type="RefSeq" id="WP_315725970.1">
    <property type="nucleotide sequence ID" value="NZ_JAVUPU010000004.1"/>
</dbReference>
<sequence>MKRVTLETALAGMLLLSACDGDTGDLGGNRLASDAPVDVSAEGQAKDGRISMKGPGFDFAINLPGGLADHANVDGDDKILYPGSSISGMHIAAGEDGGKGGVELRFTSRDPLDKVVAWYRDPARSDGFTLGASSRDGDAIILAGKTKGDNNDFKLRLAPHGAGGAEGRLTIAERN</sequence>
<name>A0ABU3Q764_9SPHN</name>
<proteinExistence type="predicted"/>
<dbReference type="EMBL" id="JAVUPU010000004">
    <property type="protein sequence ID" value="MDT9599235.1"/>
    <property type="molecule type" value="Genomic_DNA"/>
</dbReference>
<dbReference type="Proteomes" id="UP001259572">
    <property type="component" value="Unassembled WGS sequence"/>
</dbReference>
<gene>
    <name evidence="1" type="ORF">RQX22_09760</name>
</gene>
<accession>A0ABU3Q764</accession>
<dbReference type="PROSITE" id="PS51257">
    <property type="entry name" value="PROKAR_LIPOPROTEIN"/>
    <property type="match status" value="1"/>
</dbReference>
<comment type="caution">
    <text evidence="1">The sequence shown here is derived from an EMBL/GenBank/DDBJ whole genome shotgun (WGS) entry which is preliminary data.</text>
</comment>
<evidence type="ECO:0000313" key="1">
    <source>
        <dbReference type="EMBL" id="MDT9599235.1"/>
    </source>
</evidence>
<protein>
    <recommendedName>
        <fullName evidence="3">Secreted protein</fullName>
    </recommendedName>
</protein>
<keyword evidence="2" id="KW-1185">Reference proteome</keyword>
<organism evidence="1 2">
    <name type="scientific">Sphingosinicella rhizophila</name>
    <dbReference type="NCBI Taxonomy" id="3050082"/>
    <lineage>
        <taxon>Bacteria</taxon>
        <taxon>Pseudomonadati</taxon>
        <taxon>Pseudomonadota</taxon>
        <taxon>Alphaproteobacteria</taxon>
        <taxon>Sphingomonadales</taxon>
        <taxon>Sphingosinicellaceae</taxon>
        <taxon>Sphingosinicella</taxon>
    </lineage>
</organism>
<reference evidence="1 2" key="1">
    <citation type="submission" date="2023-05" db="EMBL/GenBank/DDBJ databases">
        <authorList>
            <person name="Guo Y."/>
        </authorList>
    </citation>
    <scope>NUCLEOTIDE SEQUENCE [LARGE SCALE GENOMIC DNA]</scope>
    <source>
        <strain evidence="1 2">GR2756</strain>
    </source>
</reference>
<evidence type="ECO:0008006" key="3">
    <source>
        <dbReference type="Google" id="ProtNLM"/>
    </source>
</evidence>